<dbReference type="SMART" id="SM00306">
    <property type="entry name" value="HintN"/>
    <property type="match status" value="1"/>
</dbReference>
<dbReference type="GO" id="GO:0016539">
    <property type="term" value="P:intein-mediated protein splicing"/>
    <property type="evidence" value="ECO:0007669"/>
    <property type="project" value="InterPro"/>
</dbReference>
<dbReference type="InterPro" id="IPR006141">
    <property type="entry name" value="Intein_N"/>
</dbReference>
<dbReference type="SUPFAM" id="SSF51294">
    <property type="entry name" value="Hedgehog/intein (Hint) domain"/>
    <property type="match status" value="1"/>
</dbReference>
<gene>
    <name evidence="2" type="ORF">BE18_35710</name>
</gene>
<comment type="caution">
    <text evidence="2">The sequence shown here is derived from an EMBL/GenBank/DDBJ whole genome shotgun (WGS) entry which is preliminary data.</text>
</comment>
<evidence type="ECO:0000313" key="2">
    <source>
        <dbReference type="EMBL" id="KYF84263.1"/>
    </source>
</evidence>
<dbReference type="Proteomes" id="UP000075515">
    <property type="component" value="Unassembled WGS sequence"/>
</dbReference>
<dbReference type="InterPro" id="IPR003587">
    <property type="entry name" value="Hint_dom_N"/>
</dbReference>
<dbReference type="Gene3D" id="2.170.16.10">
    <property type="entry name" value="Hedgehog/Intein (Hint) domain"/>
    <property type="match status" value="1"/>
</dbReference>
<reference evidence="2 3" key="1">
    <citation type="submission" date="2014-02" db="EMBL/GenBank/DDBJ databases">
        <title>The small core and large imbalanced accessory genome model reveals a collaborative survival strategy of Sorangium cellulosum strains in nature.</title>
        <authorList>
            <person name="Han K."/>
            <person name="Peng R."/>
            <person name="Blom J."/>
            <person name="Li Y.-Z."/>
        </authorList>
    </citation>
    <scope>NUCLEOTIDE SEQUENCE [LARGE SCALE GENOMIC DNA]</scope>
    <source>
        <strain evidence="2 3">So0149</strain>
    </source>
</reference>
<accession>A0A150RVQ3</accession>
<dbReference type="PROSITE" id="PS50818">
    <property type="entry name" value="INTEIN_C_TER"/>
    <property type="match status" value="1"/>
</dbReference>
<evidence type="ECO:0000259" key="1">
    <source>
        <dbReference type="SMART" id="SM00306"/>
    </source>
</evidence>
<dbReference type="PROSITE" id="PS50817">
    <property type="entry name" value="INTEIN_N_TER"/>
    <property type="match status" value="1"/>
</dbReference>
<dbReference type="Pfam" id="PF07591">
    <property type="entry name" value="PT-HINT"/>
    <property type="match status" value="1"/>
</dbReference>
<dbReference type="EMBL" id="JEMC01002979">
    <property type="protein sequence ID" value="KYF84263.1"/>
    <property type="molecule type" value="Genomic_DNA"/>
</dbReference>
<organism evidence="2 3">
    <name type="scientific">Sorangium cellulosum</name>
    <name type="common">Polyangium cellulosum</name>
    <dbReference type="NCBI Taxonomy" id="56"/>
    <lineage>
        <taxon>Bacteria</taxon>
        <taxon>Pseudomonadati</taxon>
        <taxon>Myxococcota</taxon>
        <taxon>Polyangia</taxon>
        <taxon>Polyangiales</taxon>
        <taxon>Polyangiaceae</taxon>
        <taxon>Sorangium</taxon>
    </lineage>
</organism>
<name>A0A150RVQ3_SORCE</name>
<dbReference type="AlphaFoldDB" id="A0A150RVQ3"/>
<dbReference type="InterPro" id="IPR030934">
    <property type="entry name" value="Intein_C"/>
</dbReference>
<dbReference type="InterPro" id="IPR036844">
    <property type="entry name" value="Hint_dom_sf"/>
</dbReference>
<feature type="domain" description="Hint" evidence="1">
    <location>
        <begin position="20"/>
        <end position="116"/>
    </location>
</feature>
<proteinExistence type="predicted"/>
<protein>
    <recommendedName>
        <fullName evidence="1">Hint domain-containing protein</fullName>
    </recommendedName>
</protein>
<sequence length="163" mass="17615">MWRPIAGLGLSMAGAARGSDSCFVRGTRIVTPRGFRRIEDLDVGDEVFSLSLERRAPVVRRVARVLRARATEVLHVAAGELVVAGVTAEHPFYDAARGAWVDAGALREGTRLLAWLGSADVRELSVTAHRPAPSAGKVDVFNLTIDGPERNYFAEGLLVHNKS</sequence>
<evidence type="ECO:0000313" key="3">
    <source>
        <dbReference type="Proteomes" id="UP000075515"/>
    </source>
</evidence>
<dbReference type="CDD" id="cd00081">
    <property type="entry name" value="Hint"/>
    <property type="match status" value="1"/>
</dbReference>